<accession>A0A9K3L678</accession>
<reference evidence="2" key="1">
    <citation type="journal article" date="2021" name="Sci. Rep.">
        <title>Diploid genomic architecture of Nitzschia inconspicua, an elite biomass production diatom.</title>
        <authorList>
            <person name="Oliver A."/>
            <person name="Podell S."/>
            <person name="Pinowska A."/>
            <person name="Traller J.C."/>
            <person name="Smith S.R."/>
            <person name="McClure R."/>
            <person name="Beliaev A."/>
            <person name="Bohutskyi P."/>
            <person name="Hill E.A."/>
            <person name="Rabines A."/>
            <person name="Zheng H."/>
            <person name="Allen L.Z."/>
            <person name="Kuo A."/>
            <person name="Grigoriev I.V."/>
            <person name="Allen A.E."/>
            <person name="Hazlebeck D."/>
            <person name="Allen E.E."/>
        </authorList>
    </citation>
    <scope>NUCLEOTIDE SEQUENCE</scope>
    <source>
        <strain evidence="2">Hildebrandi</strain>
    </source>
</reference>
<evidence type="ECO:0000313" key="2">
    <source>
        <dbReference type="EMBL" id="KAG7355606.1"/>
    </source>
</evidence>
<dbReference type="Proteomes" id="UP000693970">
    <property type="component" value="Unassembled WGS sequence"/>
</dbReference>
<gene>
    <name evidence="2" type="ORF">IV203_000292</name>
</gene>
<dbReference type="EMBL" id="JAGRRH010000015">
    <property type="protein sequence ID" value="KAG7355606.1"/>
    <property type="molecule type" value="Genomic_DNA"/>
</dbReference>
<comment type="caution">
    <text evidence="2">The sequence shown here is derived from an EMBL/GenBank/DDBJ whole genome shotgun (WGS) entry which is preliminary data.</text>
</comment>
<organism evidence="2 3">
    <name type="scientific">Nitzschia inconspicua</name>
    <dbReference type="NCBI Taxonomy" id="303405"/>
    <lineage>
        <taxon>Eukaryota</taxon>
        <taxon>Sar</taxon>
        <taxon>Stramenopiles</taxon>
        <taxon>Ochrophyta</taxon>
        <taxon>Bacillariophyta</taxon>
        <taxon>Bacillariophyceae</taxon>
        <taxon>Bacillariophycidae</taxon>
        <taxon>Bacillariales</taxon>
        <taxon>Bacillariaceae</taxon>
        <taxon>Nitzschia</taxon>
    </lineage>
</organism>
<keyword evidence="3" id="KW-1185">Reference proteome</keyword>
<feature type="region of interest" description="Disordered" evidence="1">
    <location>
        <begin position="1"/>
        <end position="23"/>
    </location>
</feature>
<reference evidence="2" key="2">
    <citation type="submission" date="2021-04" db="EMBL/GenBank/DDBJ databases">
        <authorList>
            <person name="Podell S."/>
        </authorList>
    </citation>
    <scope>NUCLEOTIDE SEQUENCE</scope>
    <source>
        <strain evidence="2">Hildebrandi</strain>
    </source>
</reference>
<proteinExistence type="predicted"/>
<evidence type="ECO:0000256" key="1">
    <source>
        <dbReference type="SAM" id="MobiDB-lite"/>
    </source>
</evidence>
<name>A0A9K3L678_9STRA</name>
<dbReference type="AlphaFoldDB" id="A0A9K3L678"/>
<protein>
    <submittedName>
        <fullName evidence="2">Uncharacterized protein</fullName>
    </submittedName>
</protein>
<sequence>MDSASEELAHQHGPERAGPANLTTALDTASPGTCYCFQVIFSIDKKRRIPMLLDISVVIMRTTQFTVEASDQHDRFTLSVC</sequence>
<evidence type="ECO:0000313" key="3">
    <source>
        <dbReference type="Proteomes" id="UP000693970"/>
    </source>
</evidence>